<comment type="caution">
    <text evidence="1">The sequence shown here is derived from an EMBL/GenBank/DDBJ whole genome shotgun (WGS) entry which is preliminary data.</text>
</comment>
<gene>
    <name evidence="1" type="ORF">A2722_04000</name>
</gene>
<organism evidence="1 2">
    <name type="scientific">Candidatus Doudnabacteria bacterium RIFCSPHIGHO2_01_FULL_50_11</name>
    <dbReference type="NCBI Taxonomy" id="1817828"/>
    <lineage>
        <taxon>Bacteria</taxon>
        <taxon>Candidatus Doudnaibacteriota</taxon>
    </lineage>
</organism>
<evidence type="ECO:0000313" key="1">
    <source>
        <dbReference type="EMBL" id="OGE91159.1"/>
    </source>
</evidence>
<reference evidence="1 2" key="1">
    <citation type="journal article" date="2016" name="Nat. Commun.">
        <title>Thousands of microbial genomes shed light on interconnected biogeochemical processes in an aquifer system.</title>
        <authorList>
            <person name="Anantharaman K."/>
            <person name="Brown C.T."/>
            <person name="Hug L.A."/>
            <person name="Sharon I."/>
            <person name="Castelle C.J."/>
            <person name="Probst A.J."/>
            <person name="Thomas B.C."/>
            <person name="Singh A."/>
            <person name="Wilkins M.J."/>
            <person name="Karaoz U."/>
            <person name="Brodie E.L."/>
            <person name="Williams K.H."/>
            <person name="Hubbard S.S."/>
            <person name="Banfield J.F."/>
        </authorList>
    </citation>
    <scope>NUCLEOTIDE SEQUENCE [LARGE SCALE GENOMIC DNA]</scope>
</reference>
<dbReference type="Proteomes" id="UP000178377">
    <property type="component" value="Unassembled WGS sequence"/>
</dbReference>
<protein>
    <submittedName>
        <fullName evidence="1">Uncharacterized protein</fullName>
    </submittedName>
</protein>
<dbReference type="EMBL" id="MFEO01000004">
    <property type="protein sequence ID" value="OGE91159.1"/>
    <property type="molecule type" value="Genomic_DNA"/>
</dbReference>
<name>A0A1F5PMM9_9BACT</name>
<evidence type="ECO:0000313" key="2">
    <source>
        <dbReference type="Proteomes" id="UP000178377"/>
    </source>
</evidence>
<dbReference type="AlphaFoldDB" id="A0A1F5PMM9"/>
<sequence length="60" mass="6780">MIRACALEEIRDSLDAVVRLDHESLVGSNVDFLSVLGSFNSSISRERSRRNLGMSRDRIE</sequence>
<accession>A0A1F5PMM9</accession>
<proteinExistence type="predicted"/>